<feature type="region of interest" description="Disordered" evidence="1">
    <location>
        <begin position="1"/>
        <end position="35"/>
    </location>
</feature>
<dbReference type="RefSeq" id="WP_119319936.1">
    <property type="nucleotide sequence ID" value="NZ_AP025739.1"/>
</dbReference>
<keyword evidence="3" id="KW-1185">Reference proteome</keyword>
<protein>
    <submittedName>
        <fullName evidence="2">Uncharacterized protein</fullName>
    </submittedName>
</protein>
<proteinExistence type="predicted"/>
<evidence type="ECO:0000313" key="3">
    <source>
        <dbReference type="Proteomes" id="UP000287394"/>
    </source>
</evidence>
<name>A0A402CR38_9BACT</name>
<evidence type="ECO:0000256" key="1">
    <source>
        <dbReference type="SAM" id="MobiDB-lite"/>
    </source>
</evidence>
<dbReference type="EMBL" id="AP025739">
    <property type="protein sequence ID" value="BDI27974.1"/>
    <property type="molecule type" value="Genomic_DNA"/>
</dbReference>
<dbReference type="Proteomes" id="UP000287394">
    <property type="component" value="Chromosome"/>
</dbReference>
<sequence length="150" mass="15833">MPGANEAEGHNAEGQDPNNAAPFTPPSGSHPTIKCPTKVSAQSVTTFKAGDTLPDLIVVLQDADGNPVDLTDAQTIMFRMGAPMDLTPKVDAAATPPTDLTTGVVTYPWASGDLDTAQDWRGEFHVTWTDGKEITFPNATYLPISVLPLA</sequence>
<accession>A0A402CR38</accession>
<organism evidence="2 3">
    <name type="scientific">Capsulimonas corticalis</name>
    <dbReference type="NCBI Taxonomy" id="2219043"/>
    <lineage>
        <taxon>Bacteria</taxon>
        <taxon>Bacillati</taxon>
        <taxon>Armatimonadota</taxon>
        <taxon>Armatimonadia</taxon>
        <taxon>Capsulimonadales</taxon>
        <taxon>Capsulimonadaceae</taxon>
        <taxon>Capsulimonas</taxon>
    </lineage>
</organism>
<gene>
    <name evidence="2" type="ORF">CCAX7_000250</name>
</gene>
<reference evidence="2 3" key="1">
    <citation type="journal article" date="2019" name="Int. J. Syst. Evol. Microbiol.">
        <title>Capsulimonas corticalis gen. nov., sp. nov., an aerobic capsulated bacterium, of a novel bacterial order, Capsulimonadales ord. nov., of the class Armatimonadia of the phylum Armatimonadetes.</title>
        <authorList>
            <person name="Li J."/>
            <person name="Kudo C."/>
            <person name="Tonouchi A."/>
        </authorList>
    </citation>
    <scope>NUCLEOTIDE SEQUENCE [LARGE SCALE GENOMIC DNA]</scope>
    <source>
        <strain evidence="2 3">AX-7</strain>
    </source>
</reference>
<dbReference type="KEGG" id="ccot:CCAX7_000250"/>
<dbReference type="OrthoDB" id="7861072at2"/>
<dbReference type="AlphaFoldDB" id="A0A402CR38"/>
<evidence type="ECO:0000313" key="2">
    <source>
        <dbReference type="EMBL" id="BDI27974.1"/>
    </source>
</evidence>